<feature type="domain" description="HTH lysR-type" evidence="6">
    <location>
        <begin position="54"/>
        <end position="111"/>
    </location>
</feature>
<dbReference type="EMBL" id="QEOP01000002">
    <property type="protein sequence ID" value="PVZ94395.1"/>
    <property type="molecule type" value="Genomic_DNA"/>
</dbReference>
<gene>
    <name evidence="7" type="ORF">DDQ50_11815</name>
</gene>
<proteinExistence type="inferred from homology"/>
<keyword evidence="2" id="KW-0805">Transcription regulation</keyword>
<dbReference type="InterPro" id="IPR005119">
    <property type="entry name" value="LysR_subst-bd"/>
</dbReference>
<protein>
    <submittedName>
        <fullName evidence="7">LysR family transcriptional regulator</fullName>
    </submittedName>
</protein>
<evidence type="ECO:0000256" key="3">
    <source>
        <dbReference type="ARBA" id="ARBA00023125"/>
    </source>
</evidence>
<dbReference type="GO" id="GO:0032993">
    <property type="term" value="C:protein-DNA complex"/>
    <property type="evidence" value="ECO:0007669"/>
    <property type="project" value="TreeGrafter"/>
</dbReference>
<feature type="compositionally biased region" description="Basic and acidic residues" evidence="5">
    <location>
        <begin position="28"/>
        <end position="38"/>
    </location>
</feature>
<accession>A0A2V1HPE1</accession>
<keyword evidence="8" id="KW-1185">Reference proteome</keyword>
<reference evidence="7 8" key="1">
    <citation type="submission" date="2018-05" db="EMBL/GenBank/DDBJ databases">
        <title>Amnibacterium sp. M8JJ-5, whole genome shotgun sequence.</title>
        <authorList>
            <person name="Tuo L."/>
        </authorList>
    </citation>
    <scope>NUCLEOTIDE SEQUENCE [LARGE SCALE GENOMIC DNA]</scope>
    <source>
        <strain evidence="7 8">M8JJ-5</strain>
    </source>
</reference>
<dbReference type="GO" id="GO:0003700">
    <property type="term" value="F:DNA-binding transcription factor activity"/>
    <property type="evidence" value="ECO:0007669"/>
    <property type="project" value="InterPro"/>
</dbReference>
<evidence type="ECO:0000256" key="4">
    <source>
        <dbReference type="ARBA" id="ARBA00023163"/>
    </source>
</evidence>
<evidence type="ECO:0000256" key="2">
    <source>
        <dbReference type="ARBA" id="ARBA00023015"/>
    </source>
</evidence>
<dbReference type="Proteomes" id="UP000244893">
    <property type="component" value="Unassembled WGS sequence"/>
</dbReference>
<dbReference type="OrthoDB" id="3636008at2"/>
<keyword evidence="3" id="KW-0238">DNA-binding</keyword>
<dbReference type="SUPFAM" id="SSF53850">
    <property type="entry name" value="Periplasmic binding protein-like II"/>
    <property type="match status" value="1"/>
</dbReference>
<dbReference type="SUPFAM" id="SSF46785">
    <property type="entry name" value="Winged helix' DNA-binding domain"/>
    <property type="match status" value="1"/>
</dbReference>
<dbReference type="PANTHER" id="PTHR30346:SF0">
    <property type="entry name" value="HCA OPERON TRANSCRIPTIONAL ACTIVATOR HCAR"/>
    <property type="match status" value="1"/>
</dbReference>
<evidence type="ECO:0000259" key="6">
    <source>
        <dbReference type="PROSITE" id="PS50931"/>
    </source>
</evidence>
<keyword evidence="4" id="KW-0804">Transcription</keyword>
<dbReference type="InterPro" id="IPR000847">
    <property type="entry name" value="LysR_HTH_N"/>
</dbReference>
<comment type="similarity">
    <text evidence="1">Belongs to the LysR transcriptional regulatory family.</text>
</comment>
<dbReference type="PRINTS" id="PR00039">
    <property type="entry name" value="HTHLYSR"/>
</dbReference>
<dbReference type="InterPro" id="IPR036390">
    <property type="entry name" value="WH_DNA-bd_sf"/>
</dbReference>
<dbReference type="Gene3D" id="1.10.10.10">
    <property type="entry name" value="Winged helix-like DNA-binding domain superfamily/Winged helix DNA-binding domain"/>
    <property type="match status" value="1"/>
</dbReference>
<name>A0A2V1HPE1_9MICO</name>
<comment type="caution">
    <text evidence="7">The sequence shown here is derived from an EMBL/GenBank/DDBJ whole genome shotgun (WGS) entry which is preliminary data.</text>
</comment>
<feature type="region of interest" description="Disordered" evidence="5">
    <location>
        <begin position="1"/>
        <end position="38"/>
    </location>
</feature>
<dbReference type="FunFam" id="1.10.10.10:FF:000001">
    <property type="entry name" value="LysR family transcriptional regulator"/>
    <property type="match status" value="1"/>
</dbReference>
<feature type="compositionally biased region" description="Basic residues" evidence="5">
    <location>
        <begin position="1"/>
        <end position="12"/>
    </location>
</feature>
<dbReference type="InterPro" id="IPR036388">
    <property type="entry name" value="WH-like_DNA-bd_sf"/>
</dbReference>
<sequence length="339" mass="37183">MRHRTEPRRRMRAGPPRRSCPRAGPCRPRSDVTGRRSDREMHDTSDLCFLRMDLELRHLRAFVAVADEGGFTDAAIALGISQASVSRTLASLEAVLGAELIRRTTRTMSLTDAGLRLLPEARATLRAAGQAYAAVREEERPLLVGHSWSALGALTTPVLRGWAARHPGTPLELRRHNERTSGLADARVDVAIVRHRLPEGHYTSVIVGREPRVCAVAADDPLAERSELMLADLLDLVVAVDRQTGTTGPSLWRDAGLDRSPRFVWTGDVDEWVDRISAGGLVGVTATSTSHQYPRAGVRYLPLVGAAPLTVSLAWHTAREHPLTPELVEHLRSAYRDAA</sequence>
<dbReference type="PROSITE" id="PS50931">
    <property type="entry name" value="HTH_LYSR"/>
    <property type="match status" value="1"/>
</dbReference>
<dbReference type="GO" id="GO:0003677">
    <property type="term" value="F:DNA binding"/>
    <property type="evidence" value="ECO:0007669"/>
    <property type="project" value="UniProtKB-KW"/>
</dbReference>
<evidence type="ECO:0000256" key="5">
    <source>
        <dbReference type="SAM" id="MobiDB-lite"/>
    </source>
</evidence>
<evidence type="ECO:0000313" key="8">
    <source>
        <dbReference type="Proteomes" id="UP000244893"/>
    </source>
</evidence>
<dbReference type="PANTHER" id="PTHR30346">
    <property type="entry name" value="TRANSCRIPTIONAL DUAL REGULATOR HCAR-RELATED"/>
    <property type="match status" value="1"/>
</dbReference>
<dbReference type="Pfam" id="PF03466">
    <property type="entry name" value="LysR_substrate"/>
    <property type="match status" value="1"/>
</dbReference>
<evidence type="ECO:0000313" key="7">
    <source>
        <dbReference type="EMBL" id="PVZ94395.1"/>
    </source>
</evidence>
<organism evidence="7 8">
    <name type="scientific">Amnibacterium flavum</name>
    <dbReference type="NCBI Taxonomy" id="2173173"/>
    <lineage>
        <taxon>Bacteria</taxon>
        <taxon>Bacillati</taxon>
        <taxon>Actinomycetota</taxon>
        <taxon>Actinomycetes</taxon>
        <taxon>Micrococcales</taxon>
        <taxon>Microbacteriaceae</taxon>
        <taxon>Amnibacterium</taxon>
    </lineage>
</organism>
<dbReference type="AlphaFoldDB" id="A0A2V1HPE1"/>
<evidence type="ECO:0000256" key="1">
    <source>
        <dbReference type="ARBA" id="ARBA00009437"/>
    </source>
</evidence>
<dbReference type="Gene3D" id="3.40.190.10">
    <property type="entry name" value="Periplasmic binding protein-like II"/>
    <property type="match status" value="2"/>
</dbReference>
<dbReference type="Pfam" id="PF00126">
    <property type="entry name" value="HTH_1"/>
    <property type="match status" value="1"/>
</dbReference>